<reference evidence="2 3" key="1">
    <citation type="submission" date="2014-03" db="EMBL/GenBank/DDBJ databases">
        <title>Draft Genome Sequences of Four Burkholderia Strains.</title>
        <authorList>
            <person name="Liu X.Y."/>
            <person name="Li C.X."/>
            <person name="Xu J.H."/>
        </authorList>
    </citation>
    <scope>NUCLEOTIDE SEQUENCE [LARGE SCALE GENOMIC DNA]</scope>
    <source>
        <strain evidence="2 3">DSM 50014</strain>
    </source>
</reference>
<feature type="domain" description="ABM" evidence="1">
    <location>
        <begin position="4"/>
        <end position="92"/>
    </location>
</feature>
<dbReference type="SUPFAM" id="SSF54909">
    <property type="entry name" value="Dimeric alpha+beta barrel"/>
    <property type="match status" value="1"/>
</dbReference>
<dbReference type="GO" id="GO:0005829">
    <property type="term" value="C:cytosol"/>
    <property type="evidence" value="ECO:0007669"/>
    <property type="project" value="TreeGrafter"/>
</dbReference>
<dbReference type="GO" id="GO:0004497">
    <property type="term" value="F:monooxygenase activity"/>
    <property type="evidence" value="ECO:0007669"/>
    <property type="project" value="UniProtKB-KW"/>
</dbReference>
<evidence type="ECO:0000259" key="1">
    <source>
        <dbReference type="PROSITE" id="PS51725"/>
    </source>
</evidence>
<keyword evidence="2" id="KW-0503">Monooxygenase</keyword>
<organism evidence="2 3">
    <name type="scientific">Caballeronia glathei</name>
    <dbReference type="NCBI Taxonomy" id="60547"/>
    <lineage>
        <taxon>Bacteria</taxon>
        <taxon>Pseudomonadati</taxon>
        <taxon>Pseudomonadota</taxon>
        <taxon>Betaproteobacteria</taxon>
        <taxon>Burkholderiales</taxon>
        <taxon>Burkholderiaceae</taxon>
        <taxon>Caballeronia</taxon>
    </lineage>
</organism>
<proteinExistence type="predicted"/>
<name>A0A069PIG6_9BURK</name>
<dbReference type="Pfam" id="PF03992">
    <property type="entry name" value="ABM"/>
    <property type="match status" value="1"/>
</dbReference>
<protein>
    <submittedName>
        <fullName evidence="2">Antibiotic biosynthesis monooxygenase</fullName>
    </submittedName>
</protein>
<comment type="caution">
    <text evidence="2">The sequence shown here is derived from an EMBL/GenBank/DDBJ whole genome shotgun (WGS) entry which is preliminary data.</text>
</comment>
<dbReference type="AlphaFoldDB" id="A0A069PIG6"/>
<dbReference type="InterPro" id="IPR011008">
    <property type="entry name" value="Dimeric_a/b-barrel"/>
</dbReference>
<dbReference type="RefSeq" id="WP_035942109.1">
    <property type="nucleotide sequence ID" value="NZ_CADFFX010000027.1"/>
</dbReference>
<accession>A0A069PIG6</accession>
<dbReference type="InterPro" id="IPR050744">
    <property type="entry name" value="AI-2_Isomerase_LsrG"/>
</dbReference>
<dbReference type="InterPro" id="IPR007138">
    <property type="entry name" value="ABM_dom"/>
</dbReference>
<dbReference type="Proteomes" id="UP000027466">
    <property type="component" value="Unassembled WGS sequence"/>
</dbReference>
<dbReference type="Gene3D" id="3.30.70.100">
    <property type="match status" value="1"/>
</dbReference>
<dbReference type="PANTHER" id="PTHR33336:SF3">
    <property type="entry name" value="ABM DOMAIN-CONTAINING PROTEIN"/>
    <property type="match status" value="1"/>
</dbReference>
<keyword evidence="2" id="KW-0560">Oxidoreductase</keyword>
<evidence type="ECO:0000313" key="2">
    <source>
        <dbReference type="EMBL" id="KDR40533.1"/>
    </source>
</evidence>
<dbReference type="PROSITE" id="PS51725">
    <property type="entry name" value="ABM"/>
    <property type="match status" value="1"/>
</dbReference>
<sequence length="96" mass="10990">MSEVSAIAISFAKPGHEEKLADALEGLLAPVHEEDGVLQYEMYRDMQEPRCFVFIERWESLETFNAHCISPHVKAYLTKTEGWVESNKIHVLKKGK</sequence>
<dbReference type="EMBL" id="JFHC01000039">
    <property type="protein sequence ID" value="KDR40533.1"/>
    <property type="molecule type" value="Genomic_DNA"/>
</dbReference>
<evidence type="ECO:0000313" key="3">
    <source>
        <dbReference type="Proteomes" id="UP000027466"/>
    </source>
</evidence>
<dbReference type="PANTHER" id="PTHR33336">
    <property type="entry name" value="QUINOL MONOOXYGENASE YGIN-RELATED"/>
    <property type="match status" value="1"/>
</dbReference>
<gene>
    <name evidence="2" type="ORF">BG61_24320</name>
</gene>
<keyword evidence="3" id="KW-1185">Reference proteome</keyword>